<dbReference type="InterPro" id="IPR036412">
    <property type="entry name" value="HAD-like_sf"/>
</dbReference>
<feature type="active site" description="Nucleophile" evidence="2">
    <location>
        <position position="9"/>
    </location>
</feature>
<protein>
    <submittedName>
        <fullName evidence="3">Uncharacterized protein</fullName>
    </submittedName>
</protein>
<comment type="similarity">
    <text evidence="1">Belongs to the 5'(3')-deoxyribonucleotidase family.</text>
</comment>
<dbReference type="OrthoDB" id="278110at2"/>
<evidence type="ECO:0000313" key="4">
    <source>
        <dbReference type="Proteomes" id="UP000194873"/>
    </source>
</evidence>
<feature type="active site" description="Proton donor" evidence="2">
    <location>
        <position position="11"/>
    </location>
</feature>
<comment type="caution">
    <text evidence="3">The sequence shown here is derived from an EMBL/GenBank/DDBJ whole genome shotgun (WGS) entry which is preliminary data.</text>
</comment>
<evidence type="ECO:0000256" key="1">
    <source>
        <dbReference type="ARBA" id="ARBA00009589"/>
    </source>
</evidence>
<accession>A0A243W7K1</accession>
<dbReference type="InterPro" id="IPR023214">
    <property type="entry name" value="HAD_sf"/>
</dbReference>
<dbReference type="EMBL" id="MTSE01000020">
    <property type="protein sequence ID" value="OUJ70869.1"/>
    <property type="molecule type" value="Genomic_DNA"/>
</dbReference>
<reference evidence="3 4" key="1">
    <citation type="submission" date="2017-01" db="EMBL/GenBank/DDBJ databases">
        <title>A new Hymenobacter.</title>
        <authorList>
            <person name="Liang Y."/>
            <person name="Feng F."/>
        </authorList>
    </citation>
    <scope>NUCLEOTIDE SEQUENCE [LARGE SCALE GENOMIC DNA]</scope>
    <source>
        <strain evidence="3">MIMBbqt21</strain>
    </source>
</reference>
<dbReference type="Proteomes" id="UP000194873">
    <property type="component" value="Unassembled WGS sequence"/>
</dbReference>
<dbReference type="Gene3D" id="1.10.40.40">
    <property type="entry name" value="Deoxyribonucleotidase, domain 2"/>
    <property type="match status" value="1"/>
</dbReference>
<dbReference type="SFLD" id="SFLDG01126">
    <property type="entry name" value="C1.2:_Nucleotidase_Like"/>
    <property type="match status" value="1"/>
</dbReference>
<dbReference type="PANTHER" id="PTHR16504:SF4">
    <property type="entry name" value="5'(3')-DEOXYRIBONUCLEOTIDASE"/>
    <property type="match status" value="1"/>
</dbReference>
<gene>
    <name evidence="3" type="ORF">BXP70_23345</name>
</gene>
<dbReference type="GO" id="GO:0008253">
    <property type="term" value="F:5'-nucleotidase activity"/>
    <property type="evidence" value="ECO:0007669"/>
    <property type="project" value="InterPro"/>
</dbReference>
<dbReference type="AlphaFoldDB" id="A0A243W7K1"/>
<dbReference type="Gene3D" id="3.40.50.1000">
    <property type="entry name" value="HAD superfamily/HAD-like"/>
    <property type="match status" value="1"/>
</dbReference>
<dbReference type="Pfam" id="PF06941">
    <property type="entry name" value="NT5C"/>
    <property type="match status" value="1"/>
</dbReference>
<dbReference type="GO" id="GO:0009223">
    <property type="term" value="P:pyrimidine deoxyribonucleotide catabolic process"/>
    <property type="evidence" value="ECO:0007669"/>
    <property type="project" value="TreeGrafter"/>
</dbReference>
<organism evidence="3 4">
    <name type="scientific">Hymenobacter crusticola</name>
    <dbReference type="NCBI Taxonomy" id="1770526"/>
    <lineage>
        <taxon>Bacteria</taxon>
        <taxon>Pseudomonadati</taxon>
        <taxon>Bacteroidota</taxon>
        <taxon>Cytophagia</taxon>
        <taxon>Cytophagales</taxon>
        <taxon>Hymenobacteraceae</taxon>
        <taxon>Hymenobacter</taxon>
    </lineage>
</organism>
<proteinExistence type="inferred from homology"/>
<dbReference type="PANTHER" id="PTHR16504">
    <property type="entry name" value="5'(3')-DEOXYRIBONUCLEOTIDASE"/>
    <property type="match status" value="1"/>
</dbReference>
<keyword evidence="4" id="KW-1185">Reference proteome</keyword>
<dbReference type="SFLD" id="SFLDG01146">
    <property type="entry name" value="C1.2.2"/>
    <property type="match status" value="1"/>
</dbReference>
<dbReference type="RefSeq" id="WP_086596530.1">
    <property type="nucleotide sequence ID" value="NZ_MTSE01000020.1"/>
</dbReference>
<evidence type="ECO:0000256" key="2">
    <source>
        <dbReference type="PIRSR" id="PIRSR610708-1"/>
    </source>
</evidence>
<sequence length="177" mass="20824">MSKERIAIDMDEVIADAVHRFTEWYHRDFNVLLTPEHLHGKHLLQAVAPENQQHLRKYLHTVGFFQDLPVMADSQDVLRRLAERYELFIATAAMGFPLSFSEKFDWLRQHFDFIPTSHVVFCGEKSIINADYLIDDNAYNFKDFRGEGILFTSHHNVHETRYRRVNSWQEVAALFGV</sequence>
<evidence type="ECO:0000313" key="3">
    <source>
        <dbReference type="EMBL" id="OUJ70869.1"/>
    </source>
</evidence>
<dbReference type="SFLD" id="SFLDS00003">
    <property type="entry name" value="Haloacid_Dehalogenase"/>
    <property type="match status" value="1"/>
</dbReference>
<name>A0A243W7K1_9BACT</name>
<dbReference type="InterPro" id="IPR010708">
    <property type="entry name" value="5'(3')-deoxyribonucleotidase"/>
</dbReference>
<dbReference type="SUPFAM" id="SSF56784">
    <property type="entry name" value="HAD-like"/>
    <property type="match status" value="1"/>
</dbReference>